<sequence length="123" mass="13773">MASATPFRARRASRAMQGCQTRYAGTPLTASFGKDYLGSNPAMRDIRKGNSTMSHATNPTWRQPGILSVVAHAIGDFFVMISESNFRVREAEKLNAMTDAQLCALGLRREDIPRFVFRDLRYV</sequence>
<accession>A0ABS6N5G2</accession>
<dbReference type="EMBL" id="JAHRWL010000001">
    <property type="protein sequence ID" value="MBV2359023.1"/>
    <property type="molecule type" value="Genomic_DNA"/>
</dbReference>
<protein>
    <recommendedName>
        <fullName evidence="3">DUF1127 domain-containing protein</fullName>
    </recommendedName>
</protein>
<dbReference type="Proteomes" id="UP001166293">
    <property type="component" value="Unassembled WGS sequence"/>
</dbReference>
<evidence type="ECO:0008006" key="3">
    <source>
        <dbReference type="Google" id="ProtNLM"/>
    </source>
</evidence>
<comment type="caution">
    <text evidence="1">The sequence shown here is derived from an EMBL/GenBank/DDBJ whole genome shotgun (WGS) entry which is preliminary data.</text>
</comment>
<name>A0ABS6N5G2_9RHOB</name>
<proteinExistence type="predicted"/>
<keyword evidence="2" id="KW-1185">Reference proteome</keyword>
<evidence type="ECO:0000313" key="1">
    <source>
        <dbReference type="EMBL" id="MBV2359023.1"/>
    </source>
</evidence>
<dbReference type="RefSeq" id="WP_217776859.1">
    <property type="nucleotide sequence ID" value="NZ_JAHRWL010000001.1"/>
</dbReference>
<reference evidence="1" key="1">
    <citation type="submission" date="2021-06" db="EMBL/GenBank/DDBJ databases">
        <title>Thalassococcus sp. CAU 1522 isolated from sea sand, Republic of Korea.</title>
        <authorList>
            <person name="Kim W."/>
        </authorList>
    </citation>
    <scope>NUCLEOTIDE SEQUENCE</scope>
    <source>
        <strain evidence="1">CAU 1522</strain>
    </source>
</reference>
<evidence type="ECO:0000313" key="2">
    <source>
        <dbReference type="Proteomes" id="UP001166293"/>
    </source>
</evidence>
<organism evidence="1 2">
    <name type="scientific">Thalassococcus arenae</name>
    <dbReference type="NCBI Taxonomy" id="2851652"/>
    <lineage>
        <taxon>Bacteria</taxon>
        <taxon>Pseudomonadati</taxon>
        <taxon>Pseudomonadota</taxon>
        <taxon>Alphaproteobacteria</taxon>
        <taxon>Rhodobacterales</taxon>
        <taxon>Roseobacteraceae</taxon>
        <taxon>Thalassococcus</taxon>
    </lineage>
</organism>
<gene>
    <name evidence="1" type="ORF">KUH32_04485</name>
</gene>